<sequence>MPSQILNLKPSSSSDSTSSSSTTPEKVTANLLPCRINHSGPIGPVPCSFWNPETSEDNKNNVNKNKKSTAYFRGRKLNGRSVQLPSGYKGVVASIGSEEPVVAPGRPEEEHDTVIIDLEKEEEGGGGTLQVSEEFDELMIWGIQGGGGGGSSVGEQDDDDGNDVYVRGVEEWIKLAGGIHSFER</sequence>
<protein>
    <submittedName>
        <fullName evidence="2">Ribonuclease H2, subunit C</fullName>
    </submittedName>
</protein>
<dbReference type="PANTHER" id="PTHR47204">
    <property type="entry name" value="OS02G0168900 PROTEIN"/>
    <property type="match status" value="1"/>
</dbReference>
<reference evidence="2" key="1">
    <citation type="journal article" date="2023" name="Mol. Phylogenet. Evol.">
        <title>Genome-scale phylogeny and comparative genomics of the fungal order Sordariales.</title>
        <authorList>
            <person name="Hensen N."/>
            <person name="Bonometti L."/>
            <person name="Westerberg I."/>
            <person name="Brannstrom I.O."/>
            <person name="Guillou S."/>
            <person name="Cros-Aarteil S."/>
            <person name="Calhoun S."/>
            <person name="Haridas S."/>
            <person name="Kuo A."/>
            <person name="Mondo S."/>
            <person name="Pangilinan J."/>
            <person name="Riley R."/>
            <person name="LaButti K."/>
            <person name="Andreopoulos B."/>
            <person name="Lipzen A."/>
            <person name="Chen C."/>
            <person name="Yan M."/>
            <person name="Daum C."/>
            <person name="Ng V."/>
            <person name="Clum A."/>
            <person name="Steindorff A."/>
            <person name="Ohm R.A."/>
            <person name="Martin F."/>
            <person name="Silar P."/>
            <person name="Natvig D.O."/>
            <person name="Lalanne C."/>
            <person name="Gautier V."/>
            <person name="Ament-Velasquez S.L."/>
            <person name="Kruys A."/>
            <person name="Hutchinson M.I."/>
            <person name="Powell A.J."/>
            <person name="Barry K."/>
            <person name="Miller A.N."/>
            <person name="Grigoriev I.V."/>
            <person name="Debuchy R."/>
            <person name="Gladieux P."/>
            <person name="Hiltunen Thoren M."/>
            <person name="Johannesson H."/>
        </authorList>
    </citation>
    <scope>NUCLEOTIDE SEQUENCE</scope>
    <source>
        <strain evidence="2">PSN324</strain>
    </source>
</reference>
<feature type="compositionally biased region" description="Polar residues" evidence="1">
    <location>
        <begin position="1"/>
        <end position="10"/>
    </location>
</feature>
<feature type="compositionally biased region" description="Low complexity" evidence="1">
    <location>
        <begin position="11"/>
        <end position="23"/>
    </location>
</feature>
<dbReference type="CDD" id="cd09271">
    <property type="entry name" value="RNase_H2-C"/>
    <property type="match status" value="1"/>
</dbReference>
<dbReference type="Proteomes" id="UP001321749">
    <property type="component" value="Unassembled WGS sequence"/>
</dbReference>
<proteinExistence type="predicted"/>
<evidence type="ECO:0000313" key="3">
    <source>
        <dbReference type="Proteomes" id="UP001321749"/>
    </source>
</evidence>
<comment type="caution">
    <text evidence="2">The sequence shown here is derived from an EMBL/GenBank/DDBJ whole genome shotgun (WGS) entry which is preliminary data.</text>
</comment>
<keyword evidence="3" id="KW-1185">Reference proteome</keyword>
<feature type="region of interest" description="Disordered" evidence="1">
    <location>
        <begin position="1"/>
        <end position="31"/>
    </location>
</feature>
<dbReference type="Pfam" id="PF08615">
    <property type="entry name" value="RNase_H2_suC"/>
    <property type="match status" value="1"/>
</dbReference>
<dbReference type="PANTHER" id="PTHR47204:SF1">
    <property type="entry name" value="RIBONUCLEASE H2 SUBUNIT C"/>
    <property type="match status" value="1"/>
</dbReference>
<dbReference type="GO" id="GO:0006401">
    <property type="term" value="P:RNA catabolic process"/>
    <property type="evidence" value="ECO:0007669"/>
    <property type="project" value="InterPro"/>
</dbReference>
<name>A0AAV9HGL3_9PEZI</name>
<dbReference type="GO" id="GO:0032299">
    <property type="term" value="C:ribonuclease H2 complex"/>
    <property type="evidence" value="ECO:0007669"/>
    <property type="project" value="InterPro"/>
</dbReference>
<dbReference type="Gene3D" id="2.40.128.680">
    <property type="match status" value="1"/>
</dbReference>
<organism evidence="2 3">
    <name type="scientific">Cladorrhinum samala</name>
    <dbReference type="NCBI Taxonomy" id="585594"/>
    <lineage>
        <taxon>Eukaryota</taxon>
        <taxon>Fungi</taxon>
        <taxon>Dikarya</taxon>
        <taxon>Ascomycota</taxon>
        <taxon>Pezizomycotina</taxon>
        <taxon>Sordariomycetes</taxon>
        <taxon>Sordariomycetidae</taxon>
        <taxon>Sordariales</taxon>
        <taxon>Podosporaceae</taxon>
        <taxon>Cladorrhinum</taxon>
    </lineage>
</organism>
<dbReference type="AlphaFoldDB" id="A0AAV9HGL3"/>
<accession>A0AAV9HGL3</accession>
<evidence type="ECO:0000256" key="1">
    <source>
        <dbReference type="SAM" id="MobiDB-lite"/>
    </source>
</evidence>
<dbReference type="InterPro" id="IPR013924">
    <property type="entry name" value="RNase_H2_suC"/>
</dbReference>
<evidence type="ECO:0000313" key="2">
    <source>
        <dbReference type="EMBL" id="KAK4459240.1"/>
    </source>
</evidence>
<dbReference type="EMBL" id="MU865042">
    <property type="protein sequence ID" value="KAK4459240.1"/>
    <property type="molecule type" value="Genomic_DNA"/>
</dbReference>
<gene>
    <name evidence="2" type="ORF">QBC42DRAFT_274854</name>
</gene>
<reference evidence="2" key="2">
    <citation type="submission" date="2023-06" db="EMBL/GenBank/DDBJ databases">
        <authorList>
            <consortium name="Lawrence Berkeley National Laboratory"/>
            <person name="Mondo S.J."/>
            <person name="Hensen N."/>
            <person name="Bonometti L."/>
            <person name="Westerberg I."/>
            <person name="Brannstrom I.O."/>
            <person name="Guillou S."/>
            <person name="Cros-Aarteil S."/>
            <person name="Calhoun S."/>
            <person name="Haridas S."/>
            <person name="Kuo A."/>
            <person name="Pangilinan J."/>
            <person name="Riley R."/>
            <person name="Labutti K."/>
            <person name="Andreopoulos B."/>
            <person name="Lipzen A."/>
            <person name="Chen C."/>
            <person name="Yanf M."/>
            <person name="Daum C."/>
            <person name="Ng V."/>
            <person name="Clum A."/>
            <person name="Steindorff A."/>
            <person name="Ohm R."/>
            <person name="Martin F."/>
            <person name="Silar P."/>
            <person name="Natvig D."/>
            <person name="Lalanne C."/>
            <person name="Gautier V."/>
            <person name="Ament-Velasquez S.L."/>
            <person name="Kruys A."/>
            <person name="Hutchinson M.I."/>
            <person name="Powell A.J."/>
            <person name="Barry K."/>
            <person name="Miller A.N."/>
            <person name="Grigoriev I.V."/>
            <person name="Debuchy R."/>
            <person name="Gladieux P."/>
            <person name="Thoren M.H."/>
            <person name="Johannesson H."/>
        </authorList>
    </citation>
    <scope>NUCLEOTIDE SEQUENCE</scope>
    <source>
        <strain evidence="2">PSN324</strain>
    </source>
</reference>